<evidence type="ECO:0000256" key="2">
    <source>
        <dbReference type="ARBA" id="ARBA00022723"/>
    </source>
</evidence>
<sequence>MRPLYIDGSPGCRVVLDEPALRVSLADKADQLFPMSRISRVVCKGVVDWSMSALLACADAGISVLFLEKNGVLRARWLSRAGDRQALTQRLVDLLARADGPGLYENWTLAMEKLAARSFARRIGLVDWREVSVAMLRRQLSASLGDGGRHLANLLENILHAELLVWLPEAGFAGDDEALLAANPDLAVFLSQLLMWDFYPLLLAADPQHGTAPMQAMGLLFQQRADRCYLLFRSTMNKLHQFLLSVS</sequence>
<evidence type="ECO:0000256" key="4">
    <source>
        <dbReference type="ARBA" id="ARBA00022801"/>
    </source>
</evidence>
<evidence type="ECO:0000256" key="5">
    <source>
        <dbReference type="ARBA" id="ARBA00022842"/>
    </source>
</evidence>
<protein>
    <submittedName>
        <fullName evidence="7">DNA repair protein</fullName>
    </submittedName>
</protein>
<dbReference type="Gene3D" id="3.100.10.20">
    <property type="entry name" value="CRISPR-associated endonuclease Cas1, N-terminal domain"/>
    <property type="match status" value="1"/>
</dbReference>
<name>A0A177NUG6_9GAMM</name>
<dbReference type="InterPro" id="IPR002729">
    <property type="entry name" value="CRISPR-assoc_Cas1"/>
</dbReference>
<keyword evidence="5" id="KW-0460">Magnesium</keyword>
<comment type="caution">
    <text evidence="7">The sequence shown here is derived from an EMBL/GenBank/DDBJ whole genome shotgun (WGS) entry which is preliminary data.</text>
</comment>
<evidence type="ECO:0000256" key="3">
    <source>
        <dbReference type="ARBA" id="ARBA00022759"/>
    </source>
</evidence>
<dbReference type="RefSeq" id="WP_064039006.1">
    <property type="nucleotide sequence ID" value="NZ_LUUJ01000008.1"/>
</dbReference>
<dbReference type="AlphaFoldDB" id="A0A177NUG6"/>
<keyword evidence="4" id="KW-0378">Hydrolase</keyword>
<dbReference type="GO" id="GO:0003676">
    <property type="term" value="F:nucleic acid binding"/>
    <property type="evidence" value="ECO:0007669"/>
    <property type="project" value="InterPro"/>
</dbReference>
<dbReference type="EMBL" id="LUUJ01000008">
    <property type="protein sequence ID" value="OAI20889.1"/>
    <property type="molecule type" value="Genomic_DNA"/>
</dbReference>
<evidence type="ECO:0000313" key="7">
    <source>
        <dbReference type="EMBL" id="OAI20889.1"/>
    </source>
</evidence>
<dbReference type="Proteomes" id="UP000077857">
    <property type="component" value="Unassembled WGS sequence"/>
</dbReference>
<dbReference type="OrthoDB" id="5766767at2"/>
<dbReference type="InterPro" id="IPR042211">
    <property type="entry name" value="CRISPR-assoc_Cas1_N"/>
</dbReference>
<keyword evidence="3" id="KW-0255">Endonuclease</keyword>
<dbReference type="GO" id="GO:0016787">
    <property type="term" value="F:hydrolase activity"/>
    <property type="evidence" value="ECO:0007669"/>
    <property type="project" value="UniProtKB-KW"/>
</dbReference>
<evidence type="ECO:0000313" key="8">
    <source>
        <dbReference type="Proteomes" id="UP000077857"/>
    </source>
</evidence>
<dbReference type="Pfam" id="PF01867">
    <property type="entry name" value="Cas_Cas1"/>
    <property type="match status" value="1"/>
</dbReference>
<keyword evidence="6" id="KW-0051">Antiviral defense</keyword>
<reference evidence="7 8" key="1">
    <citation type="submission" date="2016-03" db="EMBL/GenBank/DDBJ databases">
        <authorList>
            <person name="Ploux O."/>
        </authorList>
    </citation>
    <scope>NUCLEOTIDE SEQUENCE [LARGE SCALE GENOMIC DNA]</scope>
    <source>
        <strain evidence="7 8">R-45378</strain>
    </source>
</reference>
<keyword evidence="1" id="KW-0540">Nuclease</keyword>
<keyword evidence="2" id="KW-0479">Metal-binding</keyword>
<dbReference type="GO" id="GO:0046872">
    <property type="term" value="F:metal ion binding"/>
    <property type="evidence" value="ECO:0007669"/>
    <property type="project" value="UniProtKB-KW"/>
</dbReference>
<evidence type="ECO:0000256" key="6">
    <source>
        <dbReference type="ARBA" id="ARBA00023118"/>
    </source>
</evidence>
<evidence type="ECO:0000256" key="1">
    <source>
        <dbReference type="ARBA" id="ARBA00022722"/>
    </source>
</evidence>
<organism evidence="7 8">
    <name type="scientific">Methylomonas koyamae</name>
    <dbReference type="NCBI Taxonomy" id="702114"/>
    <lineage>
        <taxon>Bacteria</taxon>
        <taxon>Pseudomonadati</taxon>
        <taxon>Pseudomonadota</taxon>
        <taxon>Gammaproteobacteria</taxon>
        <taxon>Methylococcales</taxon>
        <taxon>Methylococcaceae</taxon>
        <taxon>Methylomonas</taxon>
    </lineage>
</organism>
<accession>A0A177NUG6</accession>
<gene>
    <name evidence="7" type="ORF">A1507_22530</name>
</gene>
<dbReference type="GO" id="GO:0004519">
    <property type="term" value="F:endonuclease activity"/>
    <property type="evidence" value="ECO:0007669"/>
    <property type="project" value="UniProtKB-KW"/>
</dbReference>
<dbReference type="GO" id="GO:0051607">
    <property type="term" value="P:defense response to virus"/>
    <property type="evidence" value="ECO:0007669"/>
    <property type="project" value="UniProtKB-KW"/>
</dbReference>
<proteinExistence type="predicted"/>
<dbReference type="GO" id="GO:0043571">
    <property type="term" value="P:maintenance of CRISPR repeat elements"/>
    <property type="evidence" value="ECO:0007669"/>
    <property type="project" value="InterPro"/>
</dbReference>